<keyword evidence="5" id="KW-0238">DNA-binding</keyword>
<feature type="domain" description="Transcriptional coactivator p15 (PC4) C-terminal" evidence="11">
    <location>
        <begin position="146"/>
        <end position="197"/>
    </location>
</feature>
<dbReference type="KEGG" id="bbel:109465095"/>
<dbReference type="Pfam" id="PF02229">
    <property type="entry name" value="PC4"/>
    <property type="match status" value="1"/>
</dbReference>
<keyword evidence="6" id="KW-0804">Transcription</keyword>
<reference evidence="13" key="1">
    <citation type="submission" date="2025-08" db="UniProtKB">
        <authorList>
            <consortium name="RefSeq"/>
        </authorList>
    </citation>
    <scope>IDENTIFICATION</scope>
    <source>
        <tissue evidence="13">Gonad</tissue>
    </source>
</reference>
<dbReference type="GeneID" id="109465095"/>
<keyword evidence="7" id="KW-0539">Nucleus</keyword>
<dbReference type="Proteomes" id="UP000515135">
    <property type="component" value="Unplaced"/>
</dbReference>
<feature type="compositionally biased region" description="Polar residues" evidence="10">
    <location>
        <begin position="93"/>
        <end position="105"/>
    </location>
</feature>
<evidence type="ECO:0000256" key="5">
    <source>
        <dbReference type="ARBA" id="ARBA00023125"/>
    </source>
</evidence>
<organism evidence="12 13">
    <name type="scientific">Branchiostoma belcheri</name>
    <name type="common">Amphioxus</name>
    <dbReference type="NCBI Taxonomy" id="7741"/>
    <lineage>
        <taxon>Eukaryota</taxon>
        <taxon>Metazoa</taxon>
        <taxon>Chordata</taxon>
        <taxon>Cephalochordata</taxon>
        <taxon>Leptocardii</taxon>
        <taxon>Amphioxiformes</taxon>
        <taxon>Branchiostomatidae</taxon>
        <taxon>Branchiostoma</taxon>
    </lineage>
</organism>
<accession>A0A6P4Y053</accession>
<dbReference type="GO" id="GO:0003677">
    <property type="term" value="F:DNA binding"/>
    <property type="evidence" value="ECO:0007669"/>
    <property type="project" value="UniProtKB-KW"/>
</dbReference>
<name>A0A6P4Y053_BRABE</name>
<comment type="function">
    <text evidence="8">General coactivator that functions cooperatively with TAFs and mediates functional interactions between upstream activators and the general transcriptional machinery. May be involved in stabilizing the multiprotein transcription complex. Binds single-stranded DNA. Also binds, in vitro, non-specifically to double-stranded DNA (ds DNA).</text>
</comment>
<comment type="subcellular location">
    <subcellularLocation>
        <location evidence="1">Nucleus</location>
    </subcellularLocation>
</comment>
<evidence type="ECO:0000256" key="8">
    <source>
        <dbReference type="ARBA" id="ARBA00024848"/>
    </source>
</evidence>
<keyword evidence="12" id="KW-1185">Reference proteome</keyword>
<feature type="region of interest" description="Disordered" evidence="10">
    <location>
        <begin position="58"/>
        <end position="132"/>
    </location>
</feature>
<dbReference type="SUPFAM" id="SSF54447">
    <property type="entry name" value="ssDNA-binding transcriptional regulator domain"/>
    <property type="match status" value="1"/>
</dbReference>
<dbReference type="GO" id="GO:0003713">
    <property type="term" value="F:transcription coactivator activity"/>
    <property type="evidence" value="ECO:0007669"/>
    <property type="project" value="InterPro"/>
</dbReference>
<dbReference type="AlphaFoldDB" id="A0A6P4Y053"/>
<evidence type="ECO:0000256" key="10">
    <source>
        <dbReference type="SAM" id="MobiDB-lite"/>
    </source>
</evidence>
<gene>
    <name evidence="13" type="primary">LOC109465095</name>
</gene>
<evidence type="ECO:0000313" key="12">
    <source>
        <dbReference type="Proteomes" id="UP000515135"/>
    </source>
</evidence>
<dbReference type="OrthoDB" id="2505440at2759"/>
<evidence type="ECO:0000256" key="1">
    <source>
        <dbReference type="ARBA" id="ARBA00004123"/>
    </source>
</evidence>
<feature type="compositionally biased region" description="Polar residues" evidence="10">
    <location>
        <begin position="65"/>
        <end position="79"/>
    </location>
</feature>
<feature type="region of interest" description="Disordered" evidence="10">
    <location>
        <begin position="1"/>
        <end position="46"/>
    </location>
</feature>
<protein>
    <recommendedName>
        <fullName evidence="3">Activated RNA polymerase II transcriptional coactivator p15</fullName>
    </recommendedName>
    <alternativeName>
        <fullName evidence="9">SUB1 homolog</fullName>
    </alternativeName>
</protein>
<evidence type="ECO:0000256" key="7">
    <source>
        <dbReference type="ARBA" id="ARBA00023242"/>
    </source>
</evidence>
<evidence type="ECO:0000256" key="4">
    <source>
        <dbReference type="ARBA" id="ARBA00023015"/>
    </source>
</evidence>
<evidence type="ECO:0000256" key="3">
    <source>
        <dbReference type="ARBA" id="ARBA00013386"/>
    </source>
</evidence>
<evidence type="ECO:0000256" key="9">
    <source>
        <dbReference type="ARBA" id="ARBA00031984"/>
    </source>
</evidence>
<dbReference type="GO" id="GO:0005634">
    <property type="term" value="C:nucleus"/>
    <property type="evidence" value="ECO:0007669"/>
    <property type="project" value="UniProtKB-SubCell"/>
</dbReference>
<evidence type="ECO:0000259" key="11">
    <source>
        <dbReference type="Pfam" id="PF02229"/>
    </source>
</evidence>
<dbReference type="RefSeq" id="XP_019617793.1">
    <property type="nucleotide sequence ID" value="XM_019762234.1"/>
</dbReference>
<comment type="similarity">
    <text evidence="2">Belongs to the transcriptional coactivator PC4 family.</text>
</comment>
<sequence length="310" mass="34530">MTYQQKKQQQKRKASLKKGTGGGKARRKLVFEEPQPCPEETDLNDTLELEELLQLLKDGEDQPSARPSTPTDQRDTNTFGNGGSVETLRRAQNVVNARASTSFTPSIVGGEEPPPRQNTNDSGSDLFTGGFHTSLGENSTEVRLPLHDNVFITVGVFKDRPLISVRQFYSRAWDPTTLRPGKKGLSLTPAQWTTLKDLRIYEAVNDITFSALPPTTSVKQHMFNLGNLRYAVVELIDGQPSVGLWQYERRSSDTTTDDDHDLLRTEKGISLTLQQWQAVEGKKKAVDWIMSAVVNGKSPLDSEVLKGIQF</sequence>
<evidence type="ECO:0000256" key="6">
    <source>
        <dbReference type="ARBA" id="ARBA00023163"/>
    </source>
</evidence>
<dbReference type="InterPro" id="IPR003173">
    <property type="entry name" value="PC4_C"/>
</dbReference>
<dbReference type="PANTHER" id="PTHR13215">
    <property type="entry name" value="RNA POLYMERASE II TRANSCRIPTIONAL COACTIVATOR"/>
    <property type="match status" value="1"/>
</dbReference>
<dbReference type="InterPro" id="IPR045125">
    <property type="entry name" value="Sub1/Tcp4-like"/>
</dbReference>
<evidence type="ECO:0000313" key="13">
    <source>
        <dbReference type="RefSeq" id="XP_019617793.1"/>
    </source>
</evidence>
<dbReference type="GO" id="GO:0060261">
    <property type="term" value="P:positive regulation of transcription initiation by RNA polymerase II"/>
    <property type="evidence" value="ECO:0007669"/>
    <property type="project" value="InterPro"/>
</dbReference>
<proteinExistence type="inferred from homology"/>
<evidence type="ECO:0000256" key="2">
    <source>
        <dbReference type="ARBA" id="ARBA00009001"/>
    </source>
</evidence>
<dbReference type="InterPro" id="IPR009044">
    <property type="entry name" value="ssDNA-bd_transcriptional_reg"/>
</dbReference>
<dbReference type="Gene3D" id="2.30.31.10">
    <property type="entry name" value="Transcriptional Coactivator Pc4, Chain A"/>
    <property type="match status" value="2"/>
</dbReference>
<keyword evidence="4" id="KW-0805">Transcription regulation</keyword>